<reference evidence="5 7" key="1">
    <citation type="submission" date="2016-01" db="EMBL/GenBank/DDBJ databases">
        <title>Draft Genome Sequences of Seven Thermophilic Sporeformers Isolated from Foods.</title>
        <authorList>
            <person name="Berendsen E.M."/>
            <person name="Wells-Bennik M.H."/>
            <person name="Krawcyk A.O."/>
            <person name="De Jong A."/>
            <person name="Holsappel S."/>
            <person name="Eijlander R.T."/>
            <person name="Kuipers O.P."/>
        </authorList>
    </citation>
    <scope>NUCLEOTIDE SEQUENCE [LARGE SCALE GENOMIC DNA]</scope>
    <source>
        <strain evidence="5 7">B4135</strain>
    </source>
</reference>
<dbReference type="InterPro" id="IPR011650">
    <property type="entry name" value="Peptidase_M20_dimer"/>
</dbReference>
<dbReference type="InterPro" id="IPR002933">
    <property type="entry name" value="Peptidase_M20"/>
</dbReference>
<dbReference type="STRING" id="301148.B4135_2204"/>
<dbReference type="RefSeq" id="WP_020154329.1">
    <property type="nucleotide sequence ID" value="NZ_JBAIZG010000019.1"/>
</dbReference>
<evidence type="ECO:0000256" key="2">
    <source>
        <dbReference type="ARBA" id="ARBA00022723"/>
    </source>
</evidence>
<dbReference type="Proteomes" id="UP000257014">
    <property type="component" value="Unassembled WGS sequence"/>
</dbReference>
<dbReference type="EMBL" id="LQYT01000047">
    <property type="protein sequence ID" value="KYD18729.1"/>
    <property type="molecule type" value="Genomic_DNA"/>
</dbReference>
<keyword evidence="3" id="KW-0378">Hydrolase</keyword>
<name>A0A150M3N6_9BACI</name>
<dbReference type="Pfam" id="PF01546">
    <property type="entry name" value="Peptidase_M20"/>
    <property type="match status" value="1"/>
</dbReference>
<dbReference type="Proteomes" id="UP000075683">
    <property type="component" value="Unassembled WGS sequence"/>
</dbReference>
<keyword evidence="2" id="KW-0479">Metal-binding</keyword>
<evidence type="ECO:0000313" key="7">
    <source>
        <dbReference type="Proteomes" id="UP000075683"/>
    </source>
</evidence>
<feature type="domain" description="Peptidase M20 dimerisation" evidence="4">
    <location>
        <begin position="193"/>
        <end position="353"/>
    </location>
</feature>
<dbReference type="GO" id="GO:0046872">
    <property type="term" value="F:metal ion binding"/>
    <property type="evidence" value="ECO:0007669"/>
    <property type="project" value="UniProtKB-KW"/>
</dbReference>
<dbReference type="NCBIfam" id="NF006053">
    <property type="entry name" value="PRK08201.1"/>
    <property type="match status" value="1"/>
</dbReference>
<comment type="caution">
    <text evidence="5">The sequence shown here is derived from an EMBL/GenBank/DDBJ whole genome shotgun (WGS) entry which is preliminary data.</text>
</comment>
<accession>A0A150M3N6</accession>
<protein>
    <submittedName>
        <fullName evidence="6">Dipeptidase</fullName>
    </submittedName>
</protein>
<dbReference type="NCBIfam" id="NF006579">
    <property type="entry name" value="PRK09104.1"/>
    <property type="match status" value="1"/>
</dbReference>
<reference evidence="6 8" key="2">
    <citation type="submission" date="2018-03" db="EMBL/GenBank/DDBJ databases">
        <authorList>
            <person name="Keele B.F."/>
        </authorList>
    </citation>
    <scope>NUCLEOTIDE SEQUENCE [LARGE SCALE GENOMIC DNA]</scope>
    <source>
        <strain evidence="6">ZCTH4_d</strain>
    </source>
</reference>
<dbReference type="GO" id="GO:0008233">
    <property type="term" value="F:peptidase activity"/>
    <property type="evidence" value="ECO:0007669"/>
    <property type="project" value="UniProtKB-KW"/>
</dbReference>
<dbReference type="CDD" id="cd05680">
    <property type="entry name" value="M20_dipept_like"/>
    <property type="match status" value="1"/>
</dbReference>
<sequence>MENVQEYFRKNRDEHLRQLKEFLSIPSISSLSVHKEDVQKCAEWLADQCQSIGLENVRVFPTKGHPVVYADWLHAEGAPTVLIYGHYDVQPVDPLDLWETPPFEPVIRDEKIYARGSSDDKGQVFMHIKTLEALLKTEGKLPVNVKLIIEGEEEIGSPHLPEFVEEHQQLLAADCLVISDTDMIAEGRPSICYGLRGLAGLQIDLTGPKKDLHSGQYGGGVQNPAHALAELIASFHDEKGRVAVEGFYDRVAEISEAERKALAALDLDEEEIRKELGVPELYGEEGYTYVERTSVRPTLEVNGMFSGFQDEGIKTVLPAKATAKITCRLVPDQDPEEILQLIEKHIEKHLPKGVTYQVTRFDKGEPFVTPLDHPAIQAAARAYEKVYKVPVTFTRSGGSIPIVATFHKLLNLPVVLMGFGLPSENVHSPNEHFHLENFDKGLLTLSIYWHELNNSLR</sequence>
<dbReference type="PANTHER" id="PTHR43270">
    <property type="entry name" value="BETA-ALA-HIS DIPEPTIDASE"/>
    <property type="match status" value="1"/>
</dbReference>
<dbReference type="Pfam" id="PF07687">
    <property type="entry name" value="M20_dimer"/>
    <property type="match status" value="1"/>
</dbReference>
<evidence type="ECO:0000256" key="3">
    <source>
        <dbReference type="ARBA" id="ARBA00022801"/>
    </source>
</evidence>
<organism evidence="5 7">
    <name type="scientific">Caldibacillus debilis</name>
    <dbReference type="NCBI Taxonomy" id="301148"/>
    <lineage>
        <taxon>Bacteria</taxon>
        <taxon>Bacillati</taxon>
        <taxon>Bacillota</taxon>
        <taxon>Bacilli</taxon>
        <taxon>Bacillales</taxon>
        <taxon>Bacillaceae</taxon>
        <taxon>Caldibacillus</taxon>
    </lineage>
</organism>
<evidence type="ECO:0000313" key="5">
    <source>
        <dbReference type="EMBL" id="KYD18729.1"/>
    </source>
</evidence>
<dbReference type="NCBIfam" id="NF005914">
    <property type="entry name" value="PRK07907.1"/>
    <property type="match status" value="1"/>
</dbReference>
<dbReference type="GO" id="GO:0006508">
    <property type="term" value="P:proteolysis"/>
    <property type="evidence" value="ECO:0007669"/>
    <property type="project" value="UniProtKB-KW"/>
</dbReference>
<dbReference type="OrthoDB" id="9761532at2"/>
<dbReference type="AlphaFoldDB" id="A0A150M3N6"/>
<dbReference type="EMBL" id="QEWE01000019">
    <property type="protein sequence ID" value="REJ27875.1"/>
    <property type="molecule type" value="Genomic_DNA"/>
</dbReference>
<evidence type="ECO:0000256" key="1">
    <source>
        <dbReference type="ARBA" id="ARBA00022670"/>
    </source>
</evidence>
<dbReference type="InterPro" id="IPR051458">
    <property type="entry name" value="Cyt/Met_Dipeptidase"/>
</dbReference>
<dbReference type="PATRIC" id="fig|301148.3.peg.3709"/>
<dbReference type="SUPFAM" id="SSF53187">
    <property type="entry name" value="Zn-dependent exopeptidases"/>
    <property type="match status" value="1"/>
</dbReference>
<evidence type="ECO:0000259" key="4">
    <source>
        <dbReference type="Pfam" id="PF07687"/>
    </source>
</evidence>
<dbReference type="PANTHER" id="PTHR43270:SF12">
    <property type="entry name" value="SUCCINYL-DIAMINOPIMELATE DESUCCINYLASE"/>
    <property type="match status" value="1"/>
</dbReference>
<proteinExistence type="predicted"/>
<dbReference type="Gene3D" id="3.40.630.10">
    <property type="entry name" value="Zn peptidases"/>
    <property type="match status" value="1"/>
</dbReference>
<dbReference type="Gene3D" id="3.30.70.360">
    <property type="match status" value="1"/>
</dbReference>
<evidence type="ECO:0000313" key="6">
    <source>
        <dbReference type="EMBL" id="REJ27875.1"/>
    </source>
</evidence>
<gene>
    <name evidence="5" type="ORF">B4135_2204</name>
    <name evidence="6" type="ORF">C6P37_10500</name>
</gene>
<evidence type="ECO:0000313" key="8">
    <source>
        <dbReference type="Proteomes" id="UP000257014"/>
    </source>
</evidence>
<keyword evidence="1" id="KW-0645">Protease</keyword>